<dbReference type="InterPro" id="IPR036909">
    <property type="entry name" value="Cyt_c-like_dom_sf"/>
</dbReference>
<feature type="domain" description="Cytochrome c" evidence="5">
    <location>
        <begin position="1139"/>
        <end position="1274"/>
    </location>
</feature>
<dbReference type="InterPro" id="IPR011041">
    <property type="entry name" value="Quinoprot_gluc/sorb_DH_b-prop"/>
</dbReference>
<evidence type="ECO:0000256" key="2">
    <source>
        <dbReference type="ARBA" id="ARBA00022723"/>
    </source>
</evidence>
<evidence type="ECO:0000256" key="4">
    <source>
        <dbReference type="PROSITE-ProRule" id="PRU00433"/>
    </source>
</evidence>
<dbReference type="NCBIfam" id="TIGR02603">
    <property type="entry name" value="CxxCH_TIGR02603"/>
    <property type="match status" value="1"/>
</dbReference>
<evidence type="ECO:0000256" key="3">
    <source>
        <dbReference type="ARBA" id="ARBA00023004"/>
    </source>
</evidence>
<evidence type="ECO:0000313" key="6">
    <source>
        <dbReference type="EMBL" id="APW62876.1"/>
    </source>
</evidence>
<sequence length="1284" mass="139224">MVPDDVRHLPSLAIRGARRSRGWRIATLLGLLLAVSVRVDAQEGATPPHWIWHPAADGSKSFPAETRYFRKVFHVKEPSRLALDVTADNAFTLYLDGKPVAEGENWETSVRVETKIETGSHVLAASAKNTDAEKGAAGFLVGGGVLPLGQGVPIHTNSSWKTSAAVPAGDGWKQVAFDDSAWVAPVDLGQLGVAPWGKLTVGLGDPAERFTTPEGFKVETAGTPQVTGSVVAFTFDNNGAPCVSIERGPIARLIDDDHDGRYDRRVTITPKMNNCQGLYFHKDLLYAVGDGPEGAGIYRLADKDRDGVFEQTELIRGSEGGMGEHGPHSIYLGPDGKLYFTSGNHTHLKPPIDPASPMNVLYEGELLPHYGDPRGHAVGIKAPGGEISRSDDSGKTWKRVVGGFRNEYDSAFNSQGELFTFDSDMEWDIGLPWYRPVRVNHCPIGADLGWRTGSADWPEYYFDSLPATVDLGRGSPTGVTFYNASRFPEAYRDQFLICDWSQGRILAIKLDRDGASYRGKATELVTGQPLNCTDIETGPDGNVYFSTGGRATQGGFFRLKPTRAVEPATTQGDFLVTALDIDSPLSSFSQHTLEKLHAAHPGEWGRRLNEVAGNGSGAHGVRHRVRALEIMSQIGPAPTEKLLIALAADREPEVRSRAVGLLGFHTTDAARQALTAALGDQDDFVRRHACESLMQQPAETIPVAALLPLLGDSDRFLRFAARTAIEHAGPARHRDAILGLGLPRARIEGMLALVRTSQLDESAQDDLLDQQLVLLRGPLGSDQQLDLLRLIQVTYLLGPQKREAAASREFALRLLGLYSDSVDTPVNREVGRLLAFLDEPKAVQAILAHQDKVADRPSQIHDAYCLRAIKSGWDRDSKKRFWKWFEKASVWDGGYSFLGYLDNMIAELVALFDADERAGLLAEGERYPFPTRVLARELNVEKDVKGIAPLAALYGRLVQKQAAGPQVDDLKSIIIETLGRSTSPEAHAALQALYGTDSGRHEQLVRAIAAHPKRDDLPILTKALGSRDDNTLAMALGALIHLDVAPDAPEPLANLIRAARRATPQTQPLVRKLAARWTGKPASADSAPFPAELAAWEAAYKTRYPNGPSLAADAEAKTHNYDLPQLVKNVLQSGLMKSASPQRGELVLARIRCLDCHKFGDKGQGLGPDLSTVNSRFQPADILDSIVAPSKVISDQYKTVVVATGDGRIVSGMPIVTDGPNLVLLLSDGSKVTIPKSEIDEQKPSPTSVMPEGLLNTLEYQDVADLIALFESIPRVAAPAAAKP</sequence>
<reference evidence="7" key="1">
    <citation type="submission" date="2016-12" db="EMBL/GenBank/DDBJ databases">
        <title>Comparative genomics of four Isosphaeraceae planctomycetes: a common pool of plasmids and glycoside hydrolase genes.</title>
        <authorList>
            <person name="Ivanova A."/>
        </authorList>
    </citation>
    <scope>NUCLEOTIDE SEQUENCE [LARGE SCALE GENOMIC DNA]</scope>
    <source>
        <strain evidence="7">PX4</strain>
    </source>
</reference>
<dbReference type="EMBL" id="CP019082">
    <property type="protein sequence ID" value="APW62876.1"/>
    <property type="molecule type" value="Genomic_DNA"/>
</dbReference>
<dbReference type="GO" id="GO:0046872">
    <property type="term" value="F:metal ion binding"/>
    <property type="evidence" value="ECO:0007669"/>
    <property type="project" value="UniProtKB-KW"/>
</dbReference>
<dbReference type="Pfam" id="PF13646">
    <property type="entry name" value="HEAT_2"/>
    <property type="match status" value="1"/>
</dbReference>
<evidence type="ECO:0000259" key="5">
    <source>
        <dbReference type="PROSITE" id="PS51007"/>
    </source>
</evidence>
<dbReference type="InterPro" id="IPR055557">
    <property type="entry name" value="DUF7133"/>
</dbReference>
<accession>A0A1U7CVF1</accession>
<evidence type="ECO:0000313" key="7">
    <source>
        <dbReference type="Proteomes" id="UP000186309"/>
    </source>
</evidence>
<keyword evidence="2 4" id="KW-0479">Metal-binding</keyword>
<dbReference type="Gene3D" id="2.120.10.30">
    <property type="entry name" value="TolB, C-terminal domain"/>
    <property type="match status" value="1"/>
</dbReference>
<dbReference type="GO" id="GO:0020037">
    <property type="term" value="F:heme binding"/>
    <property type="evidence" value="ECO:0007669"/>
    <property type="project" value="InterPro"/>
</dbReference>
<dbReference type="InterPro" id="IPR009056">
    <property type="entry name" value="Cyt_c-like_dom"/>
</dbReference>
<dbReference type="Pfam" id="PF23500">
    <property type="entry name" value="DUF7133"/>
    <property type="match status" value="1"/>
</dbReference>
<name>A0A1U7CVF1_9BACT</name>
<evidence type="ECO:0000256" key="1">
    <source>
        <dbReference type="ARBA" id="ARBA00022617"/>
    </source>
</evidence>
<dbReference type="Proteomes" id="UP000186309">
    <property type="component" value="Chromosome"/>
</dbReference>
<gene>
    <name evidence="6" type="ORF">BSF38_04432</name>
</gene>
<dbReference type="InterPro" id="IPR011042">
    <property type="entry name" value="6-blade_b-propeller_TolB-like"/>
</dbReference>
<organism evidence="6 7">
    <name type="scientific">Paludisphaera borealis</name>
    <dbReference type="NCBI Taxonomy" id="1387353"/>
    <lineage>
        <taxon>Bacteria</taxon>
        <taxon>Pseudomonadati</taxon>
        <taxon>Planctomycetota</taxon>
        <taxon>Planctomycetia</taxon>
        <taxon>Isosphaerales</taxon>
        <taxon>Isosphaeraceae</taxon>
        <taxon>Paludisphaera</taxon>
    </lineage>
</organism>
<dbReference type="InterPro" id="IPR016024">
    <property type="entry name" value="ARM-type_fold"/>
</dbReference>
<proteinExistence type="predicted"/>
<protein>
    <recommendedName>
        <fullName evidence="5">Cytochrome c domain-containing protein</fullName>
    </recommendedName>
</protein>
<dbReference type="GO" id="GO:0009055">
    <property type="term" value="F:electron transfer activity"/>
    <property type="evidence" value="ECO:0007669"/>
    <property type="project" value="InterPro"/>
</dbReference>
<dbReference type="SUPFAM" id="SSF46626">
    <property type="entry name" value="Cytochrome c"/>
    <property type="match status" value="1"/>
</dbReference>
<dbReference type="RefSeq" id="WP_145952270.1">
    <property type="nucleotide sequence ID" value="NZ_CP019082.1"/>
</dbReference>
<dbReference type="InterPro" id="IPR011989">
    <property type="entry name" value="ARM-like"/>
</dbReference>
<keyword evidence="1 4" id="KW-0349">Heme</keyword>
<dbReference type="SUPFAM" id="SSF50952">
    <property type="entry name" value="Soluble quinoprotein glucose dehydrogenase"/>
    <property type="match status" value="1"/>
</dbReference>
<dbReference type="Gene3D" id="2.60.120.260">
    <property type="entry name" value="Galactose-binding domain-like"/>
    <property type="match status" value="1"/>
</dbReference>
<dbReference type="SUPFAM" id="SSF48371">
    <property type="entry name" value="ARM repeat"/>
    <property type="match status" value="1"/>
</dbReference>
<keyword evidence="7" id="KW-1185">Reference proteome</keyword>
<keyword evidence="3 4" id="KW-0408">Iron</keyword>
<dbReference type="Gene3D" id="1.10.760.10">
    <property type="entry name" value="Cytochrome c-like domain"/>
    <property type="match status" value="1"/>
</dbReference>
<dbReference type="PANTHER" id="PTHR33546:SF1">
    <property type="entry name" value="LARGE, MULTIFUNCTIONAL SECRETED PROTEIN"/>
    <property type="match status" value="1"/>
</dbReference>
<dbReference type="PROSITE" id="PS51007">
    <property type="entry name" value="CYTC"/>
    <property type="match status" value="1"/>
</dbReference>
<dbReference type="InterPro" id="IPR013427">
    <property type="entry name" value="Haem-bd_dom_put"/>
</dbReference>
<dbReference type="OrthoDB" id="223239at2"/>
<dbReference type="Gene3D" id="1.25.10.10">
    <property type="entry name" value="Leucine-rich Repeat Variant"/>
    <property type="match status" value="1"/>
</dbReference>
<dbReference type="KEGG" id="pbor:BSF38_04432"/>
<dbReference type="STRING" id="1387353.BSF38_04432"/>
<dbReference type="PANTHER" id="PTHR33546">
    <property type="entry name" value="LARGE, MULTIFUNCTIONAL SECRETED PROTEIN-RELATED"/>
    <property type="match status" value="1"/>
</dbReference>